<comment type="caution">
    <text evidence="1">The sequence shown here is derived from an EMBL/GenBank/DDBJ whole genome shotgun (WGS) entry which is preliminary data.</text>
</comment>
<keyword evidence="2" id="KW-1185">Reference proteome</keyword>
<protein>
    <submittedName>
        <fullName evidence="1">Uncharacterized protein</fullName>
    </submittedName>
</protein>
<evidence type="ECO:0000313" key="2">
    <source>
        <dbReference type="Proteomes" id="UP000076837"/>
    </source>
</evidence>
<name>A0A162ZSQ7_DIDRA</name>
<reference evidence="1 2" key="1">
    <citation type="journal article" date="2016" name="Sci. Rep.">
        <title>Draft genome sequencing and secretome analysis of fungal phytopathogen Ascochyta rabiei provides insight into the necrotrophic effector repertoire.</title>
        <authorList>
            <person name="Verma S."/>
            <person name="Gazara R.K."/>
            <person name="Nizam S."/>
            <person name="Parween S."/>
            <person name="Chattopadhyay D."/>
            <person name="Verma P.K."/>
        </authorList>
    </citation>
    <scope>NUCLEOTIDE SEQUENCE [LARGE SCALE GENOMIC DNA]</scope>
    <source>
        <strain evidence="1 2">ArDII</strain>
    </source>
</reference>
<evidence type="ECO:0000313" key="1">
    <source>
        <dbReference type="EMBL" id="KZM20788.1"/>
    </source>
</evidence>
<accession>A0A162ZSQ7</accession>
<dbReference type="EMBL" id="JYNV01000269">
    <property type="protein sequence ID" value="KZM20788.1"/>
    <property type="molecule type" value="Genomic_DNA"/>
</dbReference>
<gene>
    <name evidence="1" type="ORF">ST47_g8068</name>
</gene>
<sequence length="252" mass="27847">MTKAMLLLFLFLFFSFAARVVAPEDDCRYDAVSRFKLLLDRLDNLRDVQQTIASNVAPVLPSGLLAALLLTGWCALCARRIAASWKVFSRWVESIGSAYPSWSSALLRCVVLVNLLLKPFRNEVEQDRVLAAAKAEAAIALQEVQRDLSDVEEKLAAATQRAARAEQAAEIAELGQQEAETSLVQITANCAAERVLLATLKQQVTRMEQATSEGLRKKHRVEKKNYVRITSAATYQTSTPGWGLPWPGRASV</sequence>
<proteinExistence type="predicted"/>
<dbReference type="Proteomes" id="UP000076837">
    <property type="component" value="Unassembled WGS sequence"/>
</dbReference>
<dbReference type="AlphaFoldDB" id="A0A162ZSQ7"/>
<organism evidence="1 2">
    <name type="scientific">Didymella rabiei</name>
    <name type="common">Chickpea ascochyta blight fungus</name>
    <name type="synonym">Mycosphaerella rabiei</name>
    <dbReference type="NCBI Taxonomy" id="5454"/>
    <lineage>
        <taxon>Eukaryota</taxon>
        <taxon>Fungi</taxon>
        <taxon>Dikarya</taxon>
        <taxon>Ascomycota</taxon>
        <taxon>Pezizomycotina</taxon>
        <taxon>Dothideomycetes</taxon>
        <taxon>Pleosporomycetidae</taxon>
        <taxon>Pleosporales</taxon>
        <taxon>Pleosporineae</taxon>
        <taxon>Didymellaceae</taxon>
        <taxon>Ascochyta</taxon>
    </lineage>
</organism>